<dbReference type="Proteomes" id="UP000282140">
    <property type="component" value="Unassembled WGS sequence"/>
</dbReference>
<evidence type="ECO:0000313" key="4">
    <source>
        <dbReference type="Proteomes" id="UP000282140"/>
    </source>
</evidence>
<reference evidence="4 5" key="1">
    <citation type="journal article" date="2018" name="Front. Microbiol.">
        <title>Discovery of Phloeophagus Beetles as a Source of Pseudomonas Strains That Produce Potentially New Bioactive Substances and Description of Pseudomonas bohemica sp. nov.</title>
        <authorList>
            <person name="Saati-Santamaria Z."/>
            <person name="Lopez-Mondejar R."/>
            <person name="Jimenez-Gomez A."/>
            <person name="Diez-Mendez A."/>
            <person name="Vetrovsky T."/>
            <person name="Igual J.M."/>
            <person name="Velazquez E."/>
            <person name="Kolarik M."/>
            <person name="Rivas R."/>
            <person name="Garcia-Fraile P."/>
        </authorList>
    </citation>
    <scope>NUCLEOTIDE SEQUENCE [LARGE SCALE GENOMIC DNA]</scope>
    <source>
        <strain evidence="3 5">A2-NA12</strain>
        <strain evidence="2 4">A2-NA13</strain>
    </source>
</reference>
<dbReference type="InterPro" id="IPR008964">
    <property type="entry name" value="Invasin/intimin_cell_adhesion"/>
</dbReference>
<proteinExistence type="predicted"/>
<keyword evidence="1" id="KW-0843">Virulence</keyword>
<sequence>MVFFEGKSPMNTADNYPVHLLISAVLGEARNRQVGSPFDEYIKENPSVFDLIKLGAAGLQDLGLTRAQATMMIARGNALALSMARAFREHYLRADPPTDEPARLQTPPTYMDQFAPNINASAPVGSIENSASTTAYLVSLREWVRDKIVPEGDEQNVLPLESRRPDLDALLIDEMAVKRRQSRLEIADTVLEKQIQTKLKITDVKAYLRKSRFHNGLPYDHDWESINHVVGSTLEHGALGDIIRRVDLDYPYFKNAGGQGSRADVAMQLSSTIGPLKLALLLEAPYFALDAQMALAPLQRVDPRTRLVDPDPDQSAGSFYRDNFGNLGEFLNNVRALEVFSPATRLDQRGVEALVGRGAFTPKLSANASALGDPDLPLSGVVAGARYIHAGQEPAIELERGGLGNMFRLFNVGEDPMPELEHRMDRINRKCRLDRMLQLPSHHVDQLLIAAMQAEERGTGQKSIWIRSNTLRFLGLFKELNIQNDCQPEEFAALVDVLSVYGQDGQLAHFDRVFNRQATAETPLRIDGVDFPIVPRPEDEQQTVHQICSGLEINFETYRFLATVIAKAYGLKTHLKRSLPILSSFWRLVWLGRMAGLTPIESTALLQTLSEGEGLLAQLAGEPILSGFGTGDGADALSSIRALVTCANWTREFDLPVLWLVQNVNPVFVPTLWSVGQEQLLLRLRSQVMPVCMQQATLLEEGAPLRDKDERLIDWISKLAALVDEHGLIIGRHDETEALYRARADSVIKEVVTDVLGANVDPSLAERLHVLIRVILLRCRDEQRVVVEEGLAVYLKLDSLLAAQVLAWSQGHAYTFLQQALALPAGDTPLSRPVLDEPELFLELLAELERRARIAAKLGLSPQMLRTLLTGEQYLWFSLASRYEISIRSVYYLTFYCRMITRARQPEEKMLDYLTQVNQLPEDMSPDAVPLVRDAAANKLATYFGCGLRHVLTCAEHITRSAENDNASPRPILCNLAHLDLLVRTLTLAGKGMDAAAALGLGMLAPWDPDAQFASAAQNALESLARFNATTTVLDSAEIGQSFTTRCVVDNPHLIANVLQEVAEFECTLLDFYGEPLKNVEIHWATDLGAILTPITKTDDQGRARAVLQAGSRMGTAHVSFNLPLYEATYAPSVVIDCDEATLSFKGELSSIVPRDPVLAGRLWQQEMYSVLTDDYGNRAAHRQVAWSTTLGEIRPGETFTDKDGLSRVWISSLSPGLATIAVGNVEGSHRLTFSPPITFADQPRIRETFVVCSSLMVNETLMVKGLVVGLDDAPVAAEEVMWWTSTDPSKVPRLTAFDGISNFEIAISQAGELTIYAQLGIAPAVELKVWVPADAVIENFNKVVTLPVAGAARPTLLWVDVKEAMSPDARPIARYPVLWVDNSSGREVNVYIPTDAMGRSVYPYTLARTGQFRVIAMVNTHPLEQINFHLTVIPAFAWNVVLITQVAGEDVSNETIIPGVDELTLYRDAEYRLVITAVDSTPLLDSHGALGWSSDYSSQALAMVFEPPLATRVPFTDEPFTVRIRTGNVRNGRFQLSLFCDVLNEALVLDGTLGKRPVTQPSPSK</sequence>
<dbReference type="EMBL" id="PEGB01000003">
    <property type="protein sequence ID" value="RLU10662.1"/>
    <property type="molecule type" value="Genomic_DNA"/>
</dbReference>
<keyword evidence="4" id="KW-1185">Reference proteome</keyword>
<dbReference type="InterPro" id="IPR013783">
    <property type="entry name" value="Ig-like_fold"/>
</dbReference>
<dbReference type="InterPro" id="IPR018003">
    <property type="entry name" value="Insecticidal_toxin/plasmid_vir"/>
</dbReference>
<dbReference type="SUPFAM" id="SSF49373">
    <property type="entry name" value="Invasin/intimin cell-adhesion fragments"/>
    <property type="match status" value="2"/>
</dbReference>
<evidence type="ECO:0000313" key="2">
    <source>
        <dbReference type="EMBL" id="RLU10662.1"/>
    </source>
</evidence>
<evidence type="ECO:0000256" key="1">
    <source>
        <dbReference type="ARBA" id="ARBA00023026"/>
    </source>
</evidence>
<dbReference type="Pfam" id="PF03538">
    <property type="entry name" value="VRP1"/>
    <property type="match status" value="1"/>
</dbReference>
<protein>
    <submittedName>
        <fullName evidence="2">Virulence plasmid 28 protein</fullName>
    </submittedName>
</protein>
<comment type="caution">
    <text evidence="2">The sequence shown here is derived from an EMBL/GenBank/DDBJ whole genome shotgun (WGS) entry which is preliminary data.</text>
</comment>
<dbReference type="Gene3D" id="2.60.40.10">
    <property type="entry name" value="Immunoglobulins"/>
    <property type="match status" value="1"/>
</dbReference>
<dbReference type="Proteomes" id="UP000282672">
    <property type="component" value="Unassembled WGS sequence"/>
</dbReference>
<gene>
    <name evidence="3" type="ORF">CS076_04485</name>
    <name evidence="2" type="ORF">CS078_09360</name>
</gene>
<evidence type="ECO:0000313" key="5">
    <source>
        <dbReference type="Proteomes" id="UP000282672"/>
    </source>
</evidence>
<accession>A0A3L8CQZ3</accession>
<organism evidence="2 4">
    <name type="scientific">Pseudomonas prosekii</name>
    <dbReference type="NCBI Taxonomy" id="1148509"/>
    <lineage>
        <taxon>Bacteria</taxon>
        <taxon>Pseudomonadati</taxon>
        <taxon>Pseudomonadota</taxon>
        <taxon>Gammaproteobacteria</taxon>
        <taxon>Pseudomonadales</taxon>
        <taxon>Pseudomonadaceae</taxon>
        <taxon>Pseudomonas</taxon>
    </lineage>
</organism>
<evidence type="ECO:0000313" key="3">
    <source>
        <dbReference type="EMBL" id="RLU13924.1"/>
    </source>
</evidence>
<name>A0A3L8CQZ3_9PSED</name>
<dbReference type="EMBL" id="PEGA01000003">
    <property type="protein sequence ID" value="RLU13924.1"/>
    <property type="molecule type" value="Genomic_DNA"/>
</dbReference>